<dbReference type="PANTHER" id="PTHR30566:SF25">
    <property type="entry name" value="INNER MEMBRANE PROTEIN"/>
    <property type="match status" value="1"/>
</dbReference>
<keyword evidence="8" id="KW-1185">Reference proteome</keyword>
<accession>A0ABY0DR70</accession>
<dbReference type="RefSeq" id="WP_128938574.1">
    <property type="nucleotide sequence ID" value="NZ_RDRA01000003.1"/>
</dbReference>
<dbReference type="EMBL" id="RDRA01000003">
    <property type="protein sequence ID" value="RXG98441.1"/>
    <property type="molecule type" value="Genomic_DNA"/>
</dbReference>
<comment type="caution">
    <text evidence="7">The sequence shown here is derived from an EMBL/GenBank/DDBJ whole genome shotgun (WGS) entry which is preliminary data.</text>
</comment>
<organism evidence="7 8">
    <name type="scientific">Bradyrhizobium zhanjiangense</name>
    <dbReference type="NCBI Taxonomy" id="1325107"/>
    <lineage>
        <taxon>Bacteria</taxon>
        <taxon>Pseudomonadati</taxon>
        <taxon>Pseudomonadota</taxon>
        <taxon>Alphaproteobacteria</taxon>
        <taxon>Hyphomicrobiales</taxon>
        <taxon>Nitrobacteraceae</taxon>
        <taxon>Bradyrhizobium</taxon>
    </lineage>
</organism>
<comment type="subcellular location">
    <subcellularLocation>
        <location evidence="1">Membrane</location>
    </subcellularLocation>
</comment>
<feature type="transmembrane region" description="Helical" evidence="5">
    <location>
        <begin position="169"/>
        <end position="188"/>
    </location>
</feature>
<sequence>MSWQALMVDIDGMFGWIPSWFVGLSLVAGAILLALSLYRFAAWLLKRAFGTRLPLLSVFIDRTAGPAQLALCLAAVALVLPLAPLDDMIRTPLMRLFVVAVIALIGWISIRIVDMSAARYLQNFRDVTENFIARKHVTQVRVFKRVTDTIIVIISVSAALMTFDSVKQYGVSLFASAGAAGIIVGLAARPLLSNLIAGLQIAITQPIRIEDAVIIENEWGWVEDIAATYVVIRLWDWRRMVVPLSYFIEKPFQNWTRDTASLIGVIALHVDYRADVARIRGWLEEAVKQSKLWDGAVVNLQVVDADSRTIELRALVSARNAPQSWDLRCEIREKLVAFIRDEMPEALPRERAILIPSGDDDGDLLQRVAPPKKVRASARN</sequence>
<reference evidence="7 8" key="1">
    <citation type="submission" date="2018-10" db="EMBL/GenBank/DDBJ databases">
        <title>Bradyrhizobium sp. nov., isolated from effective nodules of peanut in China.</title>
        <authorList>
            <person name="Li Y."/>
        </authorList>
    </citation>
    <scope>NUCLEOTIDE SEQUENCE [LARGE SCALE GENOMIC DNA]</scope>
    <source>
        <strain evidence="7 8">CCBAU 51781</strain>
    </source>
</reference>
<feature type="transmembrane region" description="Helical" evidence="5">
    <location>
        <begin position="66"/>
        <end position="84"/>
    </location>
</feature>
<evidence type="ECO:0000256" key="2">
    <source>
        <dbReference type="ARBA" id="ARBA00022692"/>
    </source>
</evidence>
<dbReference type="InterPro" id="IPR010920">
    <property type="entry name" value="LSM_dom_sf"/>
</dbReference>
<dbReference type="Pfam" id="PF00924">
    <property type="entry name" value="MS_channel_2nd"/>
    <property type="match status" value="1"/>
</dbReference>
<name>A0ABY0DR70_9BRAD</name>
<feature type="transmembrane region" description="Helical" evidence="5">
    <location>
        <begin position="20"/>
        <end position="45"/>
    </location>
</feature>
<dbReference type="PANTHER" id="PTHR30566">
    <property type="entry name" value="YNAI-RELATED MECHANOSENSITIVE ION CHANNEL"/>
    <property type="match status" value="1"/>
</dbReference>
<keyword evidence="2 5" id="KW-0812">Transmembrane</keyword>
<dbReference type="SUPFAM" id="SSF50182">
    <property type="entry name" value="Sm-like ribonucleoproteins"/>
    <property type="match status" value="1"/>
</dbReference>
<dbReference type="Gene3D" id="1.10.287.1260">
    <property type="match status" value="1"/>
</dbReference>
<keyword evidence="3 5" id="KW-1133">Transmembrane helix</keyword>
<protein>
    <submittedName>
        <fullName evidence="7">Mechanosensitive ion channel family protein</fullName>
    </submittedName>
</protein>
<gene>
    <name evidence="7" type="ORF">EAS62_06140</name>
</gene>
<evidence type="ECO:0000256" key="3">
    <source>
        <dbReference type="ARBA" id="ARBA00022989"/>
    </source>
</evidence>
<feature type="transmembrane region" description="Helical" evidence="5">
    <location>
        <begin position="96"/>
        <end position="121"/>
    </location>
</feature>
<dbReference type="Proteomes" id="UP000289946">
    <property type="component" value="Unassembled WGS sequence"/>
</dbReference>
<dbReference type="Gene3D" id="2.30.30.60">
    <property type="match status" value="1"/>
</dbReference>
<evidence type="ECO:0000313" key="8">
    <source>
        <dbReference type="Proteomes" id="UP000289946"/>
    </source>
</evidence>
<evidence type="ECO:0000256" key="1">
    <source>
        <dbReference type="ARBA" id="ARBA00004370"/>
    </source>
</evidence>
<keyword evidence="4 5" id="KW-0472">Membrane</keyword>
<evidence type="ECO:0000256" key="4">
    <source>
        <dbReference type="ARBA" id="ARBA00023136"/>
    </source>
</evidence>
<evidence type="ECO:0000313" key="7">
    <source>
        <dbReference type="EMBL" id="RXG98441.1"/>
    </source>
</evidence>
<dbReference type="InterPro" id="IPR006685">
    <property type="entry name" value="MscS_channel_2nd"/>
</dbReference>
<evidence type="ECO:0000256" key="5">
    <source>
        <dbReference type="SAM" id="Phobius"/>
    </source>
</evidence>
<evidence type="ECO:0000259" key="6">
    <source>
        <dbReference type="Pfam" id="PF00924"/>
    </source>
</evidence>
<feature type="domain" description="Mechanosensitive ion channel MscS" evidence="6">
    <location>
        <begin position="191"/>
        <end position="257"/>
    </location>
</feature>
<dbReference type="InterPro" id="IPR023408">
    <property type="entry name" value="MscS_beta-dom_sf"/>
</dbReference>
<proteinExistence type="predicted"/>